<comment type="caution">
    <text evidence="1">The sequence shown here is derived from an EMBL/GenBank/DDBJ whole genome shotgun (WGS) entry which is preliminary data.</text>
</comment>
<keyword evidence="2" id="KW-1185">Reference proteome</keyword>
<dbReference type="EMBL" id="CM026426">
    <property type="protein sequence ID" value="KAG0572340.1"/>
    <property type="molecule type" value="Genomic_DNA"/>
</dbReference>
<evidence type="ECO:0000313" key="2">
    <source>
        <dbReference type="Proteomes" id="UP000822688"/>
    </source>
</evidence>
<gene>
    <name evidence="1" type="ORF">KC19_VG086600</name>
</gene>
<evidence type="ECO:0000313" key="1">
    <source>
        <dbReference type="EMBL" id="KAG0572340.1"/>
    </source>
</evidence>
<name>A0A8T0HN68_CERPU</name>
<protein>
    <submittedName>
        <fullName evidence="1">Uncharacterized protein</fullName>
    </submittedName>
</protein>
<sequence length="261" mass="29510">MSWVSQSSFVLKSDAEDVLHFTSTGFSIPVVHQYQSQEMGSVGTVPIAASIIEAVGLPASVTSASGVLVTRRVYYNIVEDCKKMSKDAAEKLIYELEARFPSSELVDAFGIVYPQYWLAADADDNFVRHLSVIKDHYGQVKKYALMQLEKKTTILEYDSKEEDCRDNERDVDGVQARSKEVARKQALPMLSVQKLDKQASMFKIAMHGNCEPAMQGDNPINSLRRLWRRIEANNLLRHKLSEYMKISEISVATVYMRSVED</sequence>
<organism evidence="1 2">
    <name type="scientific">Ceratodon purpureus</name>
    <name type="common">Fire moss</name>
    <name type="synonym">Dicranum purpureum</name>
    <dbReference type="NCBI Taxonomy" id="3225"/>
    <lineage>
        <taxon>Eukaryota</taxon>
        <taxon>Viridiplantae</taxon>
        <taxon>Streptophyta</taxon>
        <taxon>Embryophyta</taxon>
        <taxon>Bryophyta</taxon>
        <taxon>Bryophytina</taxon>
        <taxon>Bryopsida</taxon>
        <taxon>Dicranidae</taxon>
        <taxon>Pseudoditrichales</taxon>
        <taxon>Ditrichaceae</taxon>
        <taxon>Ceratodon</taxon>
    </lineage>
</organism>
<proteinExistence type="predicted"/>
<dbReference type="AlphaFoldDB" id="A0A8T0HN68"/>
<reference evidence="1" key="1">
    <citation type="submission" date="2020-06" db="EMBL/GenBank/DDBJ databases">
        <title>WGS assembly of Ceratodon purpureus strain R40.</title>
        <authorList>
            <person name="Carey S.B."/>
            <person name="Jenkins J."/>
            <person name="Shu S."/>
            <person name="Lovell J.T."/>
            <person name="Sreedasyam A."/>
            <person name="Maumus F."/>
            <person name="Tiley G.P."/>
            <person name="Fernandez-Pozo N."/>
            <person name="Barry K."/>
            <person name="Chen C."/>
            <person name="Wang M."/>
            <person name="Lipzen A."/>
            <person name="Daum C."/>
            <person name="Saski C.A."/>
            <person name="Payton A.C."/>
            <person name="Mcbreen J.C."/>
            <person name="Conrad R.E."/>
            <person name="Kollar L.M."/>
            <person name="Olsson S."/>
            <person name="Huttunen S."/>
            <person name="Landis J.B."/>
            <person name="Wickett N.J."/>
            <person name="Johnson M.G."/>
            <person name="Rensing S.A."/>
            <person name="Grimwood J."/>
            <person name="Schmutz J."/>
            <person name="Mcdaniel S.F."/>
        </authorList>
    </citation>
    <scope>NUCLEOTIDE SEQUENCE</scope>
    <source>
        <strain evidence="1">R40</strain>
    </source>
</reference>
<accession>A0A8T0HN68</accession>
<dbReference type="Proteomes" id="UP000822688">
    <property type="component" value="Chromosome V"/>
</dbReference>